<dbReference type="EMBL" id="CAACVJ010000161">
    <property type="protein sequence ID" value="VEP14127.1"/>
    <property type="molecule type" value="Genomic_DNA"/>
</dbReference>
<dbReference type="Proteomes" id="UP000320055">
    <property type="component" value="Unassembled WGS sequence"/>
</dbReference>
<dbReference type="RefSeq" id="WP_144872460.1">
    <property type="nucleotide sequence ID" value="NZ_LR213986.1"/>
</dbReference>
<reference evidence="1 2" key="1">
    <citation type="submission" date="2019-01" db="EMBL/GenBank/DDBJ databases">
        <authorList>
            <person name="Brito A."/>
        </authorList>
    </citation>
    <scope>NUCLEOTIDE SEQUENCE [LARGE SCALE GENOMIC DNA]</scope>
    <source>
        <strain evidence="1">1</strain>
    </source>
</reference>
<dbReference type="AlphaFoldDB" id="A0A563VRW9"/>
<name>A0A563VRW9_9CYAN</name>
<evidence type="ECO:0000313" key="1">
    <source>
        <dbReference type="EMBL" id="VEP14127.1"/>
    </source>
</evidence>
<accession>A0A563VRW9</accession>
<protein>
    <recommendedName>
        <fullName evidence="3">Transposase</fullName>
    </recommendedName>
</protein>
<keyword evidence="2" id="KW-1185">Reference proteome</keyword>
<evidence type="ECO:0008006" key="3">
    <source>
        <dbReference type="Google" id="ProtNLM"/>
    </source>
</evidence>
<proteinExistence type="predicted"/>
<evidence type="ECO:0000313" key="2">
    <source>
        <dbReference type="Proteomes" id="UP000320055"/>
    </source>
</evidence>
<dbReference type="OrthoDB" id="527031at2"/>
<sequence>MLDLTTLEKVGNFPHLNDLVRVYNHKKGLHIVVMYLVIGNWRFPWSFRVYRGKGTASPSQLAQKLINNLPSILTQSFQIYI</sequence>
<organism evidence="1 2">
    <name type="scientific">Hyella patelloides LEGE 07179</name>
    <dbReference type="NCBI Taxonomy" id="945734"/>
    <lineage>
        <taxon>Bacteria</taxon>
        <taxon>Bacillati</taxon>
        <taxon>Cyanobacteriota</taxon>
        <taxon>Cyanophyceae</taxon>
        <taxon>Pleurocapsales</taxon>
        <taxon>Hyellaceae</taxon>
        <taxon>Hyella</taxon>
    </lineage>
</organism>
<gene>
    <name evidence="1" type="ORF">H1P_2430003</name>
</gene>